<dbReference type="SMART" id="SM00493">
    <property type="entry name" value="TOPRIM"/>
    <property type="match status" value="1"/>
</dbReference>
<feature type="coiled-coil region" evidence="9">
    <location>
        <begin position="238"/>
        <end position="265"/>
    </location>
</feature>
<evidence type="ECO:0000259" key="10">
    <source>
        <dbReference type="PROSITE" id="PS50880"/>
    </source>
</evidence>
<dbReference type="STRING" id="586416.GZ22_14845"/>
<dbReference type="InterPro" id="IPR034144">
    <property type="entry name" value="TOPRIM_TopoIII"/>
</dbReference>
<accession>A0A285N8E7</accession>
<dbReference type="InterPro" id="IPR000380">
    <property type="entry name" value="Topo_IA"/>
</dbReference>
<keyword evidence="7 8" id="KW-0413">Isomerase</keyword>
<evidence type="ECO:0000256" key="3">
    <source>
        <dbReference type="ARBA" id="ARBA00022723"/>
    </source>
</evidence>
<proteinExistence type="inferred from homology"/>
<dbReference type="GO" id="GO:0000287">
    <property type="term" value="F:magnesium ion binding"/>
    <property type="evidence" value="ECO:0007669"/>
    <property type="project" value="UniProtKB-UniRule"/>
</dbReference>
<feature type="site" description="Interaction with DNA" evidence="8">
    <location>
        <position position="313"/>
    </location>
</feature>
<dbReference type="NCBIfam" id="TIGR01056">
    <property type="entry name" value="topB"/>
    <property type="match status" value="1"/>
</dbReference>
<dbReference type="OrthoDB" id="9803554at2"/>
<dbReference type="Proteomes" id="UP000219356">
    <property type="component" value="Unassembled WGS sequence"/>
</dbReference>
<feature type="site" description="Interaction with DNA" evidence="8">
    <location>
        <position position="61"/>
    </location>
</feature>
<dbReference type="PANTHER" id="PTHR11390:SF21">
    <property type="entry name" value="DNA TOPOISOMERASE 3-ALPHA"/>
    <property type="match status" value="1"/>
</dbReference>
<feature type="region of interest" description="Interaction with DNA" evidence="8">
    <location>
        <begin position="187"/>
        <end position="192"/>
    </location>
</feature>
<dbReference type="Gene3D" id="2.70.20.10">
    <property type="entry name" value="Topoisomerase I, domain 3"/>
    <property type="match status" value="1"/>
</dbReference>
<dbReference type="CDD" id="cd00186">
    <property type="entry name" value="TOP1Ac"/>
    <property type="match status" value="1"/>
</dbReference>
<dbReference type="EMBL" id="OBEK01000001">
    <property type="protein sequence ID" value="SNZ04246.1"/>
    <property type="molecule type" value="Genomic_DNA"/>
</dbReference>
<dbReference type="Gene3D" id="1.10.460.10">
    <property type="entry name" value="Topoisomerase I, domain 2"/>
    <property type="match status" value="1"/>
</dbReference>
<evidence type="ECO:0000256" key="9">
    <source>
        <dbReference type="SAM" id="Coils"/>
    </source>
</evidence>
<dbReference type="InterPro" id="IPR023406">
    <property type="entry name" value="Topo_IA_AS"/>
</dbReference>
<keyword evidence="5 8" id="KW-0799">Topoisomerase</keyword>
<dbReference type="Pfam" id="PF01751">
    <property type="entry name" value="Toprim"/>
    <property type="match status" value="1"/>
</dbReference>
<dbReference type="InterPro" id="IPR013825">
    <property type="entry name" value="Topo_IA_cen_sub2"/>
</dbReference>
<evidence type="ECO:0000256" key="8">
    <source>
        <dbReference type="HAMAP-Rule" id="MF_00953"/>
    </source>
</evidence>
<evidence type="ECO:0000256" key="4">
    <source>
        <dbReference type="ARBA" id="ARBA00022842"/>
    </source>
</evidence>
<dbReference type="InterPro" id="IPR013826">
    <property type="entry name" value="Topo_IA_cen_sub3"/>
</dbReference>
<dbReference type="eggNOG" id="COG0550">
    <property type="taxonomic scope" value="Bacteria"/>
</dbReference>
<reference evidence="13" key="1">
    <citation type="submission" date="2017-09" db="EMBL/GenBank/DDBJ databases">
        <authorList>
            <person name="Varghese N."/>
            <person name="Submissions S."/>
        </authorList>
    </citation>
    <scope>NUCLEOTIDE SEQUENCE [LARGE SCALE GENOMIC DNA]</scope>
    <source>
        <strain evidence="13">CGMCC 1.8913</strain>
    </source>
</reference>
<dbReference type="GO" id="GO:0003677">
    <property type="term" value="F:DNA binding"/>
    <property type="evidence" value="ECO:0007669"/>
    <property type="project" value="UniProtKB-KW"/>
</dbReference>
<dbReference type="InterPro" id="IPR005738">
    <property type="entry name" value="TopoIII"/>
</dbReference>
<feature type="domain" description="Topo IA-type catalytic" evidence="11">
    <location>
        <begin position="153"/>
        <end position="590"/>
    </location>
</feature>
<keyword evidence="3 8" id="KW-0479">Metal-binding</keyword>
<dbReference type="PANTHER" id="PTHR11390">
    <property type="entry name" value="PROKARYOTIC DNA TOPOISOMERASE"/>
    <property type="match status" value="1"/>
</dbReference>
<evidence type="ECO:0000256" key="2">
    <source>
        <dbReference type="ARBA" id="ARBA00009446"/>
    </source>
</evidence>
<keyword evidence="13" id="KW-1185">Reference proteome</keyword>
<comment type="similarity">
    <text evidence="2 8">Belongs to the type IA topoisomerase family.</text>
</comment>
<keyword evidence="4 8" id="KW-0460">Magnesium</keyword>
<dbReference type="RefSeq" id="WP_097039048.1">
    <property type="nucleotide sequence ID" value="NZ_OBEK01000001.1"/>
</dbReference>
<dbReference type="InterPro" id="IPR003601">
    <property type="entry name" value="Topo_IA_2"/>
</dbReference>
<comment type="function">
    <text evidence="8">Releases the supercoiling and torsional tension of DNA, which is introduced during the DNA replication and transcription, by transiently cleaving and rejoining one strand of the DNA duplex. Introduces a single-strand break via transesterification at a target site in duplex DNA. The scissile phosphodiester is attacked by the catalytic tyrosine of the enzyme, resulting in the formation of a DNA-(5'-phosphotyrosyl)-enzyme intermediate and the expulsion of a 3'-OH DNA strand. The free DNA strand then undergoes passage around the unbroken strand, thus removing DNA supercoils. Finally, in the religation step, the DNA 3'-OH attacks the covalent intermediate to expel the active-site tyrosine and restore the DNA phosphodiester backbone.</text>
</comment>
<gene>
    <name evidence="8" type="primary">topB</name>
    <name evidence="12" type="ORF">SAMN05421503_0579</name>
</gene>
<evidence type="ECO:0000256" key="5">
    <source>
        <dbReference type="ARBA" id="ARBA00023029"/>
    </source>
</evidence>
<dbReference type="InterPro" id="IPR023405">
    <property type="entry name" value="Topo_IA_core_domain"/>
</dbReference>
<dbReference type="InterPro" id="IPR013497">
    <property type="entry name" value="Topo_IA_cen"/>
</dbReference>
<dbReference type="AlphaFoldDB" id="A0A285N8E7"/>
<feature type="site" description="Interaction with DNA" evidence="8">
    <location>
        <position position="176"/>
    </location>
</feature>
<dbReference type="GO" id="GO:0043597">
    <property type="term" value="C:cytoplasmic replication fork"/>
    <property type="evidence" value="ECO:0007669"/>
    <property type="project" value="TreeGrafter"/>
</dbReference>
<dbReference type="InterPro" id="IPR013824">
    <property type="entry name" value="Topo_IA_cen_sub1"/>
</dbReference>
<dbReference type="SUPFAM" id="SSF56712">
    <property type="entry name" value="Prokaryotic type I DNA topoisomerase"/>
    <property type="match status" value="1"/>
</dbReference>
<dbReference type="SMART" id="SM00437">
    <property type="entry name" value="TOP1Ac"/>
    <property type="match status" value="1"/>
</dbReference>
<feature type="active site" description="O-(5'-phospho-DNA)-tyrosine intermediate" evidence="8">
    <location>
        <position position="311"/>
    </location>
</feature>
<comment type="cofactor">
    <cofactor evidence="8">
        <name>Mg(2+)</name>
        <dbReference type="ChEBI" id="CHEBI:18420"/>
    </cofactor>
</comment>
<dbReference type="HAMAP" id="MF_00953">
    <property type="entry name" value="Topoisom_3_prok"/>
    <property type="match status" value="1"/>
</dbReference>
<dbReference type="PROSITE" id="PS00396">
    <property type="entry name" value="TOPO_IA_1"/>
    <property type="match status" value="1"/>
</dbReference>
<dbReference type="PROSITE" id="PS50880">
    <property type="entry name" value="TOPRIM"/>
    <property type="match status" value="1"/>
</dbReference>
<organism evidence="12 13">
    <name type="scientific">Terribacillus aidingensis</name>
    <dbReference type="NCBI Taxonomy" id="586416"/>
    <lineage>
        <taxon>Bacteria</taxon>
        <taxon>Bacillati</taxon>
        <taxon>Bacillota</taxon>
        <taxon>Bacilli</taxon>
        <taxon>Bacillales</taxon>
        <taxon>Bacillaceae</taxon>
        <taxon>Terribacillus</taxon>
    </lineage>
</organism>
<feature type="binding site" evidence="8">
    <location>
        <position position="9"/>
    </location>
    <ligand>
        <name>Mg(2+)</name>
        <dbReference type="ChEBI" id="CHEBI:18420"/>
        <note>catalytic</note>
    </ligand>
</feature>
<feature type="site" description="Interaction with DNA" evidence="8">
    <location>
        <position position="168"/>
    </location>
</feature>
<dbReference type="Gene3D" id="1.10.290.10">
    <property type="entry name" value="Topoisomerase I, domain 4"/>
    <property type="match status" value="1"/>
</dbReference>
<evidence type="ECO:0000256" key="6">
    <source>
        <dbReference type="ARBA" id="ARBA00023125"/>
    </source>
</evidence>
<evidence type="ECO:0000313" key="13">
    <source>
        <dbReference type="Proteomes" id="UP000219356"/>
    </source>
</evidence>
<dbReference type="PROSITE" id="PS52039">
    <property type="entry name" value="TOPO_IA_2"/>
    <property type="match status" value="1"/>
</dbReference>
<dbReference type="GO" id="GO:0003917">
    <property type="term" value="F:DNA topoisomerase type I (single strand cut, ATP-independent) activity"/>
    <property type="evidence" value="ECO:0007669"/>
    <property type="project" value="UniProtKB-UniRule"/>
</dbReference>
<dbReference type="GO" id="GO:0006281">
    <property type="term" value="P:DNA repair"/>
    <property type="evidence" value="ECO:0007669"/>
    <property type="project" value="TreeGrafter"/>
</dbReference>
<keyword evidence="9" id="KW-0175">Coiled coil</keyword>
<feature type="binding site" evidence="8">
    <location>
        <position position="105"/>
    </location>
    <ligand>
        <name>Mg(2+)</name>
        <dbReference type="ChEBI" id="CHEBI:18420"/>
        <note>catalytic</note>
    </ligand>
</feature>
<keyword evidence="6 8" id="KW-0238">DNA-binding</keyword>
<protein>
    <recommendedName>
        <fullName evidence="8">DNA topoisomerase 3</fullName>
        <ecNumber evidence="8">5.6.2.1</ecNumber>
    </recommendedName>
    <alternativeName>
        <fullName evidence="8">DNA topoisomerase III</fullName>
    </alternativeName>
</protein>
<dbReference type="GO" id="GO:0006265">
    <property type="term" value="P:DNA topological change"/>
    <property type="evidence" value="ECO:0007669"/>
    <property type="project" value="UniProtKB-UniRule"/>
</dbReference>
<evidence type="ECO:0000256" key="1">
    <source>
        <dbReference type="ARBA" id="ARBA00000213"/>
    </source>
</evidence>
<feature type="domain" description="Toprim" evidence="10">
    <location>
        <begin position="3"/>
        <end position="136"/>
    </location>
</feature>
<evidence type="ECO:0000259" key="11">
    <source>
        <dbReference type="PROSITE" id="PS52039"/>
    </source>
</evidence>
<evidence type="ECO:0000313" key="12">
    <source>
        <dbReference type="EMBL" id="SNZ04246.1"/>
    </source>
</evidence>
<dbReference type="CDD" id="cd03362">
    <property type="entry name" value="TOPRIM_TopoIA_TopoIII"/>
    <property type="match status" value="1"/>
</dbReference>
<dbReference type="InterPro" id="IPR003602">
    <property type="entry name" value="Topo_IA_DNA-bd_dom"/>
</dbReference>
<dbReference type="EC" id="5.6.2.1" evidence="8"/>
<evidence type="ECO:0000256" key="7">
    <source>
        <dbReference type="ARBA" id="ARBA00023235"/>
    </source>
</evidence>
<dbReference type="SMART" id="SM00436">
    <property type="entry name" value="TOP1Bc"/>
    <property type="match status" value="1"/>
</dbReference>
<dbReference type="Pfam" id="PF01131">
    <property type="entry name" value="Topoisom_bac"/>
    <property type="match status" value="1"/>
</dbReference>
<dbReference type="GO" id="GO:0006310">
    <property type="term" value="P:DNA recombination"/>
    <property type="evidence" value="ECO:0007669"/>
    <property type="project" value="TreeGrafter"/>
</dbReference>
<dbReference type="InterPro" id="IPR006171">
    <property type="entry name" value="TOPRIM_dom"/>
</dbReference>
<dbReference type="eggNOG" id="COG0551">
    <property type="taxonomic scope" value="Bacteria"/>
</dbReference>
<dbReference type="Gene3D" id="3.40.50.140">
    <property type="match status" value="1"/>
</dbReference>
<comment type="catalytic activity">
    <reaction evidence="1 8">
        <text>ATP-independent breakage of single-stranded DNA, followed by passage and rejoining.</text>
        <dbReference type="EC" id="5.6.2.1"/>
    </reaction>
</comment>
<dbReference type="NCBIfam" id="NF005829">
    <property type="entry name" value="PRK07726.1"/>
    <property type="match status" value="1"/>
</dbReference>
<name>A0A285N8E7_9BACI</name>
<sequence length="725" mass="82584">MGKTVVLAEKPSVGRDIARVLGCTKKTNSYMEGKDYIVTWALGHLVTLADPETYDDKYKTWKIEDLPMLPEKLKLVVIKQTGRQFSTVKTQLNRSDVSDIVIATDAGREGELVARWILEKARVNKPVKRLWISSVTDKAIKDGFKNLRSGKEFENLYKSAVARSEADWYVGLNATRALTTKFNAQLSSGRVQTPTLAMVHHREEEIKNFKPEAFYGIEAKTQKGLRLVWKDQKHNSTRTFAKDKAEQVLQKLKQAKGKVTNVEKKLKKSYAPQLYDLTELQRDANRLFGFGGKETLNIMQHLYERHKLLTYPRTDSRYLSSDIVPTLKDRVKAAGVGSYGRIATKIANAPIKATKAFVDDNKVSDHHAIIPTDQNAYGADLSDKERKIYDLVIKRFFAVLFPAFEYEQTTLTVEAAGENFTAKGKIVKKQGWKEVYANRYDDEEEDDQTLPNVEKGEEWTLSYRMTTGETKPPERFTEGTLLHAMENPVRFMAGEDKDLIKTIGQTGGLGTVATRADIIEKLFNTFYIEKQGKYLKMTSKGRQLLELVPEELKSPALTAEWEMKLSAIAEGKLKQQQYISEMKQYAKKVVNEIKNSEHKYKHDNITGTNCPDCGKLMLEVNGKRGRMLVCQDRECGHKKNIAKTTNARCPNCHKRLELRGEGEGQMFFCKCGHREKLSTFNERRKKEKNNKVSKRDVQKYLKKNNEDDGFANTALADALAKLKKK</sequence>
<comment type="caution">
    <text evidence="8">Lacks conserved residue(s) required for the propagation of feature annotation.</text>
</comment>
<dbReference type="PRINTS" id="PR00417">
    <property type="entry name" value="PRTPISMRASEI"/>
</dbReference>